<organism evidence="4 5">
    <name type="scientific">Leptolyngbya foveolarum</name>
    <dbReference type="NCBI Taxonomy" id="47253"/>
    <lineage>
        <taxon>Bacteria</taxon>
        <taxon>Bacillati</taxon>
        <taxon>Cyanobacteriota</taxon>
        <taxon>Cyanophyceae</taxon>
        <taxon>Leptolyngbyales</taxon>
        <taxon>Leptolyngbyaceae</taxon>
        <taxon>Leptolyngbya group</taxon>
        <taxon>Leptolyngbya</taxon>
    </lineage>
</organism>
<evidence type="ECO:0000256" key="1">
    <source>
        <dbReference type="ARBA" id="ARBA00022679"/>
    </source>
</evidence>
<sequence length="307" mass="35030">MTLPNFLIFGVQKAGTTSVYNYLKQHPQVYTSPVKETEFMSRESARKPALLTPEDKLGLTKGGRQKIVTIERYEALFEQAGNAIALGEASPNYLFAHQQAVPNIQTYTPNAKLIAILRNPVERAYSDYLMSLRQVVGNRKSLAEQVETSGQTSHTLLKGLYYEGTRHFLDAFGPEQVKIFLFGDLRKDSAGLMRELYEFIGVDSRFEANTQQQSQTAEVPKNSTINRLLRTRNPLRTGAAKVLRAVVSEDHRQKLRSQLIAANSQSKEKLPLTHEERQLLEDYYREDILQLQTLLNRDLSHWFKANR</sequence>
<comment type="caution">
    <text evidence="4">The sequence shown here is derived from an EMBL/GenBank/DDBJ whole genome shotgun (WGS) entry which is preliminary data.</text>
</comment>
<reference evidence="4 5" key="2">
    <citation type="submission" date="2018-06" db="EMBL/GenBank/DDBJ databases">
        <title>Metagenomic assembly of (sub)arctic Cyanobacteria and their associated microbiome from non-axenic cultures.</title>
        <authorList>
            <person name="Baurain D."/>
        </authorList>
    </citation>
    <scope>NUCLEOTIDE SEQUENCE [LARGE SCALE GENOMIC DNA]</scope>
    <source>
        <strain evidence="4">ULC129bin1</strain>
    </source>
</reference>
<dbReference type="PANTHER" id="PTHR10605">
    <property type="entry name" value="HEPARAN SULFATE SULFOTRANSFERASE"/>
    <property type="match status" value="1"/>
</dbReference>
<dbReference type="InterPro" id="IPR000863">
    <property type="entry name" value="Sulfotransferase_dom"/>
</dbReference>
<keyword evidence="1 4" id="KW-0808">Transferase</keyword>
<dbReference type="InterPro" id="IPR037359">
    <property type="entry name" value="NST/OST"/>
</dbReference>
<evidence type="ECO:0000259" key="3">
    <source>
        <dbReference type="Pfam" id="PF00685"/>
    </source>
</evidence>
<dbReference type="AlphaFoldDB" id="A0A2W4UK58"/>
<accession>A0A2W4UK58</accession>
<dbReference type="EMBL" id="QBMC01000018">
    <property type="protein sequence ID" value="PZO21736.1"/>
    <property type="molecule type" value="Genomic_DNA"/>
</dbReference>
<dbReference type="GO" id="GO:0008146">
    <property type="term" value="F:sulfotransferase activity"/>
    <property type="evidence" value="ECO:0007669"/>
    <property type="project" value="InterPro"/>
</dbReference>
<gene>
    <name evidence="4" type="ORF">DCF25_04655</name>
</gene>
<dbReference type="Pfam" id="PF00685">
    <property type="entry name" value="Sulfotransfer_1"/>
    <property type="match status" value="1"/>
</dbReference>
<evidence type="ECO:0000313" key="5">
    <source>
        <dbReference type="Proteomes" id="UP000249354"/>
    </source>
</evidence>
<reference evidence="5" key="1">
    <citation type="submission" date="2018-04" db="EMBL/GenBank/DDBJ databases">
        <authorList>
            <person name="Cornet L."/>
        </authorList>
    </citation>
    <scope>NUCLEOTIDE SEQUENCE [LARGE SCALE GENOMIC DNA]</scope>
</reference>
<evidence type="ECO:0000313" key="4">
    <source>
        <dbReference type="EMBL" id="PZO21736.1"/>
    </source>
</evidence>
<dbReference type="InterPro" id="IPR027417">
    <property type="entry name" value="P-loop_NTPase"/>
</dbReference>
<dbReference type="Gene3D" id="3.40.50.300">
    <property type="entry name" value="P-loop containing nucleotide triphosphate hydrolases"/>
    <property type="match status" value="1"/>
</dbReference>
<evidence type="ECO:0000256" key="2">
    <source>
        <dbReference type="ARBA" id="ARBA00023180"/>
    </source>
</evidence>
<dbReference type="Proteomes" id="UP000249354">
    <property type="component" value="Unassembled WGS sequence"/>
</dbReference>
<proteinExistence type="predicted"/>
<dbReference type="PANTHER" id="PTHR10605:SF56">
    <property type="entry name" value="BIFUNCTIONAL HEPARAN SULFATE N-DEACETYLASE_N-SULFOTRANSFERASE"/>
    <property type="match status" value="1"/>
</dbReference>
<protein>
    <submittedName>
        <fullName evidence="4">Sulfotransferase</fullName>
    </submittedName>
</protein>
<dbReference type="SUPFAM" id="SSF52540">
    <property type="entry name" value="P-loop containing nucleoside triphosphate hydrolases"/>
    <property type="match status" value="1"/>
</dbReference>
<feature type="domain" description="Sulfotransferase" evidence="3">
    <location>
        <begin position="4"/>
        <end position="260"/>
    </location>
</feature>
<keyword evidence="2" id="KW-0325">Glycoprotein</keyword>
<name>A0A2W4UK58_9CYAN</name>